<reference evidence="1 2" key="1">
    <citation type="submission" date="2016-10" db="EMBL/GenBank/DDBJ databases">
        <authorList>
            <person name="de Groot N.N."/>
        </authorList>
    </citation>
    <scope>NUCLEOTIDE SEQUENCE [LARGE SCALE GENOMIC DNA]</scope>
    <source>
        <strain evidence="1 2">DSM 22789</strain>
    </source>
</reference>
<evidence type="ECO:0000313" key="2">
    <source>
        <dbReference type="Proteomes" id="UP000198785"/>
    </source>
</evidence>
<dbReference type="Gene3D" id="2.40.128.640">
    <property type="match status" value="1"/>
</dbReference>
<keyword evidence="2" id="KW-1185">Reference proteome</keyword>
<dbReference type="AlphaFoldDB" id="A0A1I6VF19"/>
<protein>
    <submittedName>
        <fullName evidence="1">NlpE N-terminal domain-containing protein</fullName>
    </submittedName>
</protein>
<organism evidence="1 2">
    <name type="scientific">Sphingobacterium wenxiniae</name>
    <dbReference type="NCBI Taxonomy" id="683125"/>
    <lineage>
        <taxon>Bacteria</taxon>
        <taxon>Pseudomonadati</taxon>
        <taxon>Bacteroidota</taxon>
        <taxon>Sphingobacteriia</taxon>
        <taxon>Sphingobacteriales</taxon>
        <taxon>Sphingobacteriaceae</taxon>
        <taxon>Sphingobacterium</taxon>
    </lineage>
</organism>
<sequence length="125" mass="13939">MLGIVLGCVNTRQNASTDGSKFGKITENKLLGVYKGDLPCADCEAIATVLTLEPDNQYKLEYVYVGKDIDAFSKQGKWSLEEDELGLEGIDYRYKVEQGQLRQLDLSGSEIKGNLAERYVLKLLQ</sequence>
<dbReference type="STRING" id="683125.SAMN05660206_11340"/>
<dbReference type="EMBL" id="FOZZ01000013">
    <property type="protein sequence ID" value="SFT12094.1"/>
    <property type="molecule type" value="Genomic_DNA"/>
</dbReference>
<dbReference type="Proteomes" id="UP000198785">
    <property type="component" value="Unassembled WGS sequence"/>
</dbReference>
<dbReference type="InterPro" id="IPR007298">
    <property type="entry name" value="Cu-R_lipoprotein_NlpE"/>
</dbReference>
<gene>
    <name evidence="1" type="ORF">SAMN05660206_11340</name>
</gene>
<evidence type="ECO:0000313" key="1">
    <source>
        <dbReference type="EMBL" id="SFT12094.1"/>
    </source>
</evidence>
<accession>A0A1I6VF19</accession>
<name>A0A1I6VF19_9SPHI</name>
<dbReference type="Pfam" id="PF04170">
    <property type="entry name" value="NlpE"/>
    <property type="match status" value="1"/>
</dbReference>
<proteinExistence type="predicted"/>